<accession>A0A4Y2IPF2</accession>
<evidence type="ECO:0000313" key="2">
    <source>
        <dbReference type="Proteomes" id="UP000499080"/>
    </source>
</evidence>
<dbReference type="AlphaFoldDB" id="A0A4Y2IPF2"/>
<proteinExistence type="predicted"/>
<sequence length="103" mass="11685">MSGNKIGYLLLKQGTKPARRCEFHRASKVNTRLHLVCQEYFTEFPWYTVFSGIRTEVSPNSLDFRDSTVISQKSEAILINSAWRCDLCVNECNDTAVASAEYG</sequence>
<dbReference type="EMBL" id="BGPR01107412">
    <property type="protein sequence ID" value="GBM79535.1"/>
    <property type="molecule type" value="Genomic_DNA"/>
</dbReference>
<reference evidence="1 2" key="1">
    <citation type="journal article" date="2019" name="Sci. Rep.">
        <title>Orb-weaving spider Araneus ventricosus genome elucidates the spidroin gene catalogue.</title>
        <authorList>
            <person name="Kono N."/>
            <person name="Nakamura H."/>
            <person name="Ohtoshi R."/>
            <person name="Moran D.A.P."/>
            <person name="Shinohara A."/>
            <person name="Yoshida Y."/>
            <person name="Fujiwara M."/>
            <person name="Mori M."/>
            <person name="Tomita M."/>
            <person name="Arakawa K."/>
        </authorList>
    </citation>
    <scope>NUCLEOTIDE SEQUENCE [LARGE SCALE GENOMIC DNA]</scope>
</reference>
<evidence type="ECO:0000313" key="1">
    <source>
        <dbReference type="EMBL" id="GBM79535.1"/>
    </source>
</evidence>
<organism evidence="1 2">
    <name type="scientific">Araneus ventricosus</name>
    <name type="common">Orbweaver spider</name>
    <name type="synonym">Epeira ventricosa</name>
    <dbReference type="NCBI Taxonomy" id="182803"/>
    <lineage>
        <taxon>Eukaryota</taxon>
        <taxon>Metazoa</taxon>
        <taxon>Ecdysozoa</taxon>
        <taxon>Arthropoda</taxon>
        <taxon>Chelicerata</taxon>
        <taxon>Arachnida</taxon>
        <taxon>Araneae</taxon>
        <taxon>Araneomorphae</taxon>
        <taxon>Entelegynae</taxon>
        <taxon>Araneoidea</taxon>
        <taxon>Araneidae</taxon>
        <taxon>Araneus</taxon>
    </lineage>
</organism>
<comment type="caution">
    <text evidence="1">The sequence shown here is derived from an EMBL/GenBank/DDBJ whole genome shotgun (WGS) entry which is preliminary data.</text>
</comment>
<protein>
    <submittedName>
        <fullName evidence="1">Uncharacterized protein</fullName>
    </submittedName>
</protein>
<gene>
    <name evidence="1" type="ORF">AVEN_182649_1</name>
</gene>
<name>A0A4Y2IPF2_ARAVE</name>
<dbReference type="Proteomes" id="UP000499080">
    <property type="component" value="Unassembled WGS sequence"/>
</dbReference>
<keyword evidence="2" id="KW-1185">Reference proteome</keyword>